<gene>
    <name evidence="3" type="ORF">ACFSCS_02660</name>
</gene>
<organism evidence="3 4">
    <name type="scientific">Luteococcus peritonei</name>
    <dbReference type="NCBI Taxonomy" id="88874"/>
    <lineage>
        <taxon>Bacteria</taxon>
        <taxon>Bacillati</taxon>
        <taxon>Actinomycetota</taxon>
        <taxon>Actinomycetes</taxon>
        <taxon>Propionibacteriales</taxon>
        <taxon>Propionibacteriaceae</taxon>
        <taxon>Luteococcus</taxon>
    </lineage>
</organism>
<dbReference type="Gene3D" id="3.10.310.10">
    <property type="entry name" value="Diaminopimelate Epimerase, Chain A, domain 1"/>
    <property type="match status" value="2"/>
</dbReference>
<reference evidence="4" key="1">
    <citation type="journal article" date="2019" name="Int. J. Syst. Evol. Microbiol.">
        <title>The Global Catalogue of Microorganisms (GCM) 10K type strain sequencing project: providing services to taxonomists for standard genome sequencing and annotation.</title>
        <authorList>
            <consortium name="The Broad Institute Genomics Platform"/>
            <consortium name="The Broad Institute Genome Sequencing Center for Infectious Disease"/>
            <person name="Wu L."/>
            <person name="Ma J."/>
        </authorList>
    </citation>
    <scope>NUCLEOTIDE SEQUENCE [LARGE SCALE GENOMIC DNA]</scope>
    <source>
        <strain evidence="4">CAIM 431</strain>
    </source>
</reference>
<evidence type="ECO:0000313" key="4">
    <source>
        <dbReference type="Proteomes" id="UP001597326"/>
    </source>
</evidence>
<keyword evidence="2" id="KW-0413">Isomerase</keyword>
<dbReference type="RefSeq" id="WP_343872103.1">
    <property type="nucleotide sequence ID" value="NZ_BAAAIX010000005.1"/>
</dbReference>
<dbReference type="Proteomes" id="UP001597326">
    <property type="component" value="Unassembled WGS sequence"/>
</dbReference>
<keyword evidence="4" id="KW-1185">Reference proteome</keyword>
<sequence length="375" mass="38201">MPTLAAAWYRGGTSKCWLFDHDAITAFGQDREAVSATLAQAFGAADPRQIDGVGGATSTTSKAAVIRATPDGPADLEYDFAQVGIGSESVEWGSNCGNCATAIGLYAVTEGLVAPQQESTEVRMWNTNTSSLLVARIATPGGQVPMDGDARVPGSLAQGVPVDLVFEKPAGAMTGQLFPTGSAATVLQREDGAPVTATMVDAGAPATLFRAADLGLTGSEDLEAFAAAVPELTILRRQAALQMGLAQPGDPVSHAVPKVGIVGPAADYTTTTGEQVRAEDHDISVRMVSMLAPHPAIGLTSAVAAAAACVDGSVVAEAAGTEPAGQHLTLRIGTAAGVVTTDVELDQDGTVQRVSLRRAARRIAHAAIDLPQPAA</sequence>
<dbReference type="Pfam" id="PF04303">
    <property type="entry name" value="PrpF"/>
    <property type="match status" value="1"/>
</dbReference>
<dbReference type="PANTHER" id="PTHR43709">
    <property type="entry name" value="ACONITATE ISOMERASE-RELATED"/>
    <property type="match status" value="1"/>
</dbReference>
<proteinExistence type="inferred from homology"/>
<accession>A0ABW4RS68</accession>
<evidence type="ECO:0000313" key="3">
    <source>
        <dbReference type="EMBL" id="MFD1889086.1"/>
    </source>
</evidence>
<dbReference type="SUPFAM" id="SSF54506">
    <property type="entry name" value="Diaminopimelate epimerase-like"/>
    <property type="match status" value="2"/>
</dbReference>
<dbReference type="PANTHER" id="PTHR43709:SF2">
    <property type="entry name" value="DUF453 DOMAIN PROTEIN (AFU_ORTHOLOGUE AFUA_6G00360)"/>
    <property type="match status" value="1"/>
</dbReference>
<comment type="caution">
    <text evidence="3">The sequence shown here is derived from an EMBL/GenBank/DDBJ whole genome shotgun (WGS) entry which is preliminary data.</text>
</comment>
<dbReference type="InterPro" id="IPR007400">
    <property type="entry name" value="PrpF-like"/>
</dbReference>
<evidence type="ECO:0000256" key="1">
    <source>
        <dbReference type="ARBA" id="ARBA00007673"/>
    </source>
</evidence>
<evidence type="ECO:0000256" key="2">
    <source>
        <dbReference type="ARBA" id="ARBA00023235"/>
    </source>
</evidence>
<protein>
    <submittedName>
        <fullName evidence="3">PrpF domain-containing protein</fullName>
    </submittedName>
</protein>
<dbReference type="EMBL" id="JBHUFZ010000006">
    <property type="protein sequence ID" value="MFD1889086.1"/>
    <property type="molecule type" value="Genomic_DNA"/>
</dbReference>
<comment type="similarity">
    <text evidence="1">Belongs to the PrpF family.</text>
</comment>
<name>A0ABW4RS68_9ACTN</name>